<proteinExistence type="predicted"/>
<accession>A0A3R9EDF1</accession>
<evidence type="ECO:0000313" key="3">
    <source>
        <dbReference type="Proteomes" id="UP000279911"/>
    </source>
</evidence>
<protein>
    <submittedName>
        <fullName evidence="2">Uncharacterized protein</fullName>
    </submittedName>
</protein>
<keyword evidence="1" id="KW-1133">Transmembrane helix</keyword>
<comment type="caution">
    <text evidence="2">The sequence shown here is derived from an EMBL/GenBank/DDBJ whole genome shotgun (WGS) entry which is preliminary data.</text>
</comment>
<dbReference type="Proteomes" id="UP000279911">
    <property type="component" value="Unassembled WGS sequence"/>
</dbReference>
<evidence type="ECO:0000256" key="1">
    <source>
        <dbReference type="SAM" id="Phobius"/>
    </source>
</evidence>
<dbReference type="EMBL" id="RSFW01000002">
    <property type="protein sequence ID" value="RSD29281.1"/>
    <property type="molecule type" value="Genomic_DNA"/>
</dbReference>
<evidence type="ECO:0000313" key="2">
    <source>
        <dbReference type="EMBL" id="RSD29281.1"/>
    </source>
</evidence>
<gene>
    <name evidence="2" type="ORF">EJA10_01110</name>
</gene>
<sequence>MGIFISMVFLVSIGFFIGAVHNLLSLKKPGMYPPKALLRKRAGSLAGGGAILLLIGVIFSAFH</sequence>
<dbReference type="AlphaFoldDB" id="A0A3R9EDF1"/>
<feature type="transmembrane region" description="Helical" evidence="1">
    <location>
        <begin position="45"/>
        <end position="62"/>
    </location>
</feature>
<organism evidence="2 3">
    <name type="scientific">Mesobacillus subterraneus</name>
    <dbReference type="NCBI Taxonomy" id="285983"/>
    <lineage>
        <taxon>Bacteria</taxon>
        <taxon>Bacillati</taxon>
        <taxon>Bacillota</taxon>
        <taxon>Bacilli</taxon>
        <taxon>Bacillales</taxon>
        <taxon>Bacillaceae</taxon>
        <taxon>Mesobacillus</taxon>
    </lineage>
</organism>
<name>A0A3R9EDF1_9BACI</name>
<keyword evidence="1" id="KW-0812">Transmembrane</keyword>
<keyword evidence="1" id="KW-0472">Membrane</keyword>
<dbReference type="RefSeq" id="WP_125478152.1">
    <property type="nucleotide sequence ID" value="NZ_RSFW01000002.1"/>
</dbReference>
<dbReference type="InterPro" id="IPR058724">
    <property type="entry name" value="YhzF"/>
</dbReference>
<reference evidence="3" key="1">
    <citation type="submission" date="2018-12" db="EMBL/GenBank/DDBJ databases">
        <title>Bacillus chawlae sp. nov., Bacillus glennii sp. nov., and Bacillus saganii sp. nov. Isolated from the Vehicle Assembly Building at Kennedy Space Center where the Viking Spacecraft were Assembled.</title>
        <authorList>
            <person name="Seuylemezian A."/>
            <person name="Vaishampayan P."/>
        </authorList>
    </citation>
    <scope>NUCLEOTIDE SEQUENCE [LARGE SCALE GENOMIC DNA]</scope>
    <source>
        <strain evidence="3">DSM 13966</strain>
    </source>
</reference>
<dbReference type="Pfam" id="PF26302">
    <property type="entry name" value="YhzF"/>
    <property type="match status" value="1"/>
</dbReference>
<feature type="transmembrane region" description="Helical" evidence="1">
    <location>
        <begin position="6"/>
        <end position="24"/>
    </location>
</feature>